<organism evidence="1 2">
    <name type="scientific">Acrocarpospora phusangensis</name>
    <dbReference type="NCBI Taxonomy" id="1070424"/>
    <lineage>
        <taxon>Bacteria</taxon>
        <taxon>Bacillati</taxon>
        <taxon>Actinomycetota</taxon>
        <taxon>Actinomycetes</taxon>
        <taxon>Streptosporangiales</taxon>
        <taxon>Streptosporangiaceae</taxon>
        <taxon>Acrocarpospora</taxon>
    </lineage>
</organism>
<dbReference type="AlphaFoldDB" id="A0A919QC20"/>
<reference evidence="1" key="1">
    <citation type="submission" date="2021-01" db="EMBL/GenBank/DDBJ databases">
        <title>Whole genome shotgun sequence of Acrocarpospora phusangensis NBRC 108782.</title>
        <authorList>
            <person name="Komaki H."/>
            <person name="Tamura T."/>
        </authorList>
    </citation>
    <scope>NUCLEOTIDE SEQUENCE</scope>
    <source>
        <strain evidence="1">NBRC 108782</strain>
    </source>
</reference>
<dbReference type="RefSeq" id="WP_204042757.1">
    <property type="nucleotide sequence ID" value="NZ_BOOA01000035.1"/>
</dbReference>
<dbReference type="Proteomes" id="UP000640052">
    <property type="component" value="Unassembled WGS sequence"/>
</dbReference>
<accession>A0A919QC20</accession>
<proteinExistence type="predicted"/>
<name>A0A919QC20_9ACTN</name>
<protein>
    <submittedName>
        <fullName evidence="1">Uncharacterized protein</fullName>
    </submittedName>
</protein>
<keyword evidence="2" id="KW-1185">Reference proteome</keyword>
<gene>
    <name evidence="1" type="ORF">Aph01nite_43760</name>
</gene>
<evidence type="ECO:0000313" key="2">
    <source>
        <dbReference type="Proteomes" id="UP000640052"/>
    </source>
</evidence>
<dbReference type="EMBL" id="BOOA01000035">
    <property type="protein sequence ID" value="GIH26066.1"/>
    <property type="molecule type" value="Genomic_DNA"/>
</dbReference>
<sequence>MAQLLKLRLIEGNDDTVELAITRNGAAVPLADADIELLLKTTEYQTDDDAVLLSRDGGEITVTDADAGLAEATLDGSLITADLTWWRCDVIDAGARHTALYGDLEVTNV</sequence>
<comment type="caution">
    <text evidence="1">The sequence shown here is derived from an EMBL/GenBank/DDBJ whole genome shotgun (WGS) entry which is preliminary data.</text>
</comment>
<evidence type="ECO:0000313" key="1">
    <source>
        <dbReference type="EMBL" id="GIH26066.1"/>
    </source>
</evidence>